<keyword evidence="2" id="KW-1185">Reference proteome</keyword>
<gene>
    <name evidence="1" type="ORF">GCM10007416_04560</name>
</gene>
<reference evidence="2" key="1">
    <citation type="journal article" date="2019" name="Int. J. Syst. Evol. Microbiol.">
        <title>The Global Catalogue of Microorganisms (GCM) 10K type strain sequencing project: providing services to taxonomists for standard genome sequencing and annotation.</title>
        <authorList>
            <consortium name="The Broad Institute Genomics Platform"/>
            <consortium name="The Broad Institute Genome Sequencing Center for Infectious Disease"/>
            <person name="Wu L."/>
            <person name="Ma J."/>
        </authorList>
    </citation>
    <scope>NUCLEOTIDE SEQUENCE [LARGE SCALE GENOMIC DNA]</scope>
    <source>
        <strain evidence="2">CGMCC 1.12404</strain>
    </source>
</reference>
<dbReference type="Proteomes" id="UP000617979">
    <property type="component" value="Unassembled WGS sequence"/>
</dbReference>
<organism evidence="1 2">
    <name type="scientific">Kroppenstedtia guangzhouensis</name>
    <dbReference type="NCBI Taxonomy" id="1274356"/>
    <lineage>
        <taxon>Bacteria</taxon>
        <taxon>Bacillati</taxon>
        <taxon>Bacillota</taxon>
        <taxon>Bacilli</taxon>
        <taxon>Bacillales</taxon>
        <taxon>Thermoactinomycetaceae</taxon>
        <taxon>Kroppenstedtia</taxon>
    </lineage>
</organism>
<comment type="caution">
    <text evidence="1">The sequence shown here is derived from an EMBL/GenBank/DDBJ whole genome shotgun (WGS) entry which is preliminary data.</text>
</comment>
<sequence length="217" mass="26590">MLGLFNDEEKRKMMIKKTRRFLEKGFEKGKVGVQKAWEEYREERARRERDKAYEEDYEAEFRFREGDIDFRMLISAEEARLYERARRKLKEVKLIHSDSRVHQQWESKKYLTLHDYFTEKIQHYYQRRNEDPVALHRTIRFCERQIEYAPVAVRAYRMDPYNFSLPEHPGYETLISLYEEVGEWHEALRLARKAKKQGWEGDWDARIRELEDRGGTL</sequence>
<protein>
    <submittedName>
        <fullName evidence="1">Uncharacterized protein</fullName>
    </submittedName>
</protein>
<proteinExistence type="predicted"/>
<dbReference type="RefSeq" id="WP_188429376.1">
    <property type="nucleotide sequence ID" value="NZ_BMEX01000001.1"/>
</dbReference>
<dbReference type="EMBL" id="BMEX01000001">
    <property type="protein sequence ID" value="GGA34745.1"/>
    <property type="molecule type" value="Genomic_DNA"/>
</dbReference>
<name>A0ABQ1G2F4_9BACL</name>
<evidence type="ECO:0000313" key="1">
    <source>
        <dbReference type="EMBL" id="GGA34745.1"/>
    </source>
</evidence>
<accession>A0ABQ1G2F4</accession>
<evidence type="ECO:0000313" key="2">
    <source>
        <dbReference type="Proteomes" id="UP000617979"/>
    </source>
</evidence>